<feature type="domain" description="DUF4142" evidence="3">
    <location>
        <begin position="26"/>
        <end position="158"/>
    </location>
</feature>
<dbReference type="PANTHER" id="PTHR38593">
    <property type="entry name" value="BLR2558 PROTEIN"/>
    <property type="match status" value="1"/>
</dbReference>
<dbReference type="STRING" id="1198114.AciX9_2849"/>
<dbReference type="PANTHER" id="PTHR38593:SF1">
    <property type="entry name" value="BLR2558 PROTEIN"/>
    <property type="match status" value="1"/>
</dbReference>
<feature type="compositionally biased region" description="Basic and acidic residues" evidence="1">
    <location>
        <begin position="89"/>
        <end position="103"/>
    </location>
</feature>
<sequence length="175" mass="19251">MKLTIASLALATILPLAAHAADTSHQDKKFVEDSGAGSLAEVQMGKLALQNSQNPEVRHFAQKMIDDHSMLIQTMKPFADKMGVPPPSKLDRAEKDEYDRLSGKKGQSFDKDYITTMVDDHHKDLADFTKERDTTANPDLKATVAKGREVILQHTVMIDGIAQKMNIPVPAKPGM</sequence>
<evidence type="ECO:0000313" key="5">
    <source>
        <dbReference type="Proteomes" id="UP000000343"/>
    </source>
</evidence>
<evidence type="ECO:0000256" key="1">
    <source>
        <dbReference type="SAM" id="MobiDB-lite"/>
    </source>
</evidence>
<keyword evidence="5" id="KW-1185">Reference proteome</keyword>
<dbReference type="HOGENOM" id="CLU_079636_6_0_0"/>
<dbReference type="InterPro" id="IPR012347">
    <property type="entry name" value="Ferritin-like"/>
</dbReference>
<feature type="signal peptide" evidence="2">
    <location>
        <begin position="1"/>
        <end position="20"/>
    </location>
</feature>
<name>E8WYG6_GRATM</name>
<keyword evidence="2" id="KW-0732">Signal</keyword>
<protein>
    <recommendedName>
        <fullName evidence="3">DUF4142 domain-containing protein</fullName>
    </recommendedName>
</protein>
<dbReference type="RefSeq" id="WP_013581187.1">
    <property type="nucleotide sequence ID" value="NC_015064.1"/>
</dbReference>
<accession>E8WYG6</accession>
<organism evidence="5">
    <name type="scientific">Granulicella tundricola (strain ATCC BAA-1859 / DSM 23138 / MP5ACTX9)</name>
    <dbReference type="NCBI Taxonomy" id="1198114"/>
    <lineage>
        <taxon>Bacteria</taxon>
        <taxon>Pseudomonadati</taxon>
        <taxon>Acidobacteriota</taxon>
        <taxon>Terriglobia</taxon>
        <taxon>Terriglobales</taxon>
        <taxon>Acidobacteriaceae</taxon>
        <taxon>Granulicella</taxon>
    </lineage>
</organism>
<dbReference type="EMBL" id="CP002480">
    <property type="protein sequence ID" value="ADW69872.1"/>
    <property type="molecule type" value="Genomic_DNA"/>
</dbReference>
<evidence type="ECO:0000259" key="3">
    <source>
        <dbReference type="Pfam" id="PF13628"/>
    </source>
</evidence>
<dbReference type="Pfam" id="PF13628">
    <property type="entry name" value="DUF4142"/>
    <property type="match status" value="1"/>
</dbReference>
<dbReference type="Proteomes" id="UP000000343">
    <property type="component" value="Chromosome"/>
</dbReference>
<dbReference type="Gene3D" id="1.20.1260.10">
    <property type="match status" value="1"/>
</dbReference>
<gene>
    <name evidence="4" type="ordered locus">AciX9_2849</name>
</gene>
<dbReference type="AlphaFoldDB" id="E8WYG6"/>
<dbReference type="PaxDb" id="1198114-AciX9_2849"/>
<evidence type="ECO:0000313" key="4">
    <source>
        <dbReference type="EMBL" id="ADW69872.1"/>
    </source>
</evidence>
<proteinExistence type="predicted"/>
<dbReference type="InterPro" id="IPR025419">
    <property type="entry name" value="DUF4142"/>
</dbReference>
<dbReference type="eggNOG" id="COG3652">
    <property type="taxonomic scope" value="Bacteria"/>
</dbReference>
<dbReference type="OrthoDB" id="9101320at2"/>
<feature type="chain" id="PRO_5003230461" description="DUF4142 domain-containing protein" evidence="2">
    <location>
        <begin position="21"/>
        <end position="175"/>
    </location>
</feature>
<reference evidence="5" key="1">
    <citation type="submission" date="2011-01" db="EMBL/GenBank/DDBJ databases">
        <title>Complete sequence of chromosome of Acidobacterium sp. MP5ACTX9.</title>
        <authorList>
            <consortium name="US DOE Joint Genome Institute"/>
            <person name="Lucas S."/>
            <person name="Copeland A."/>
            <person name="Lapidus A."/>
            <person name="Cheng J.-F."/>
            <person name="Goodwin L."/>
            <person name="Pitluck S."/>
            <person name="Teshima H."/>
            <person name="Detter J.C."/>
            <person name="Han C."/>
            <person name="Tapia R."/>
            <person name="Land M."/>
            <person name="Hauser L."/>
            <person name="Kyrpides N."/>
            <person name="Ivanova N."/>
            <person name="Ovchinnikova G."/>
            <person name="Pagani I."/>
            <person name="Rawat S.R."/>
            <person name="Mannisto M."/>
            <person name="Haggblom M.M."/>
            <person name="Woyke T."/>
        </authorList>
    </citation>
    <scope>NUCLEOTIDE SEQUENCE [LARGE SCALE GENOMIC DNA]</scope>
    <source>
        <strain evidence="5">MP5ACTX9</strain>
    </source>
</reference>
<evidence type="ECO:0000256" key="2">
    <source>
        <dbReference type="SAM" id="SignalP"/>
    </source>
</evidence>
<feature type="region of interest" description="Disordered" evidence="1">
    <location>
        <begin position="81"/>
        <end position="103"/>
    </location>
</feature>
<dbReference type="KEGG" id="acm:AciX9_2849"/>